<evidence type="ECO:0000256" key="2">
    <source>
        <dbReference type="ARBA" id="ARBA00004687"/>
    </source>
</evidence>
<keyword evidence="3" id="KW-0337">GPI-anchor biosynthesis</keyword>
<feature type="transmembrane region" description="Helical" evidence="10">
    <location>
        <begin position="160"/>
        <end position="188"/>
    </location>
</feature>
<dbReference type="GO" id="GO:0006506">
    <property type="term" value="P:GPI anchor biosynthetic process"/>
    <property type="evidence" value="ECO:0007669"/>
    <property type="project" value="UniProtKB-UniPathway"/>
</dbReference>
<keyword evidence="8 10" id="KW-1133">Transmembrane helix</keyword>
<feature type="transmembrane region" description="Helical" evidence="10">
    <location>
        <begin position="357"/>
        <end position="375"/>
    </location>
</feature>
<feature type="transmembrane region" description="Helical" evidence="10">
    <location>
        <begin position="244"/>
        <end position="275"/>
    </location>
</feature>
<keyword evidence="5" id="KW-0808">Transferase</keyword>
<organism evidence="11 12">
    <name type="scientific">Chitinophaga silvatica</name>
    <dbReference type="NCBI Taxonomy" id="2282649"/>
    <lineage>
        <taxon>Bacteria</taxon>
        <taxon>Pseudomonadati</taxon>
        <taxon>Bacteroidota</taxon>
        <taxon>Chitinophagia</taxon>
        <taxon>Chitinophagales</taxon>
        <taxon>Chitinophagaceae</taxon>
        <taxon>Chitinophaga</taxon>
    </lineage>
</organism>
<evidence type="ECO:0000256" key="5">
    <source>
        <dbReference type="ARBA" id="ARBA00022679"/>
    </source>
</evidence>
<evidence type="ECO:0008006" key="13">
    <source>
        <dbReference type="Google" id="ProtNLM"/>
    </source>
</evidence>
<dbReference type="GO" id="GO:0004376">
    <property type="term" value="F:GPI mannosyltransferase activity"/>
    <property type="evidence" value="ECO:0007669"/>
    <property type="project" value="InterPro"/>
</dbReference>
<evidence type="ECO:0000313" key="11">
    <source>
        <dbReference type="EMBL" id="RFS19422.1"/>
    </source>
</evidence>
<dbReference type="OrthoDB" id="650539at2"/>
<evidence type="ECO:0000256" key="8">
    <source>
        <dbReference type="ARBA" id="ARBA00022989"/>
    </source>
</evidence>
<evidence type="ECO:0000256" key="3">
    <source>
        <dbReference type="ARBA" id="ARBA00022502"/>
    </source>
</evidence>
<dbReference type="Proteomes" id="UP000260644">
    <property type="component" value="Unassembled WGS sequence"/>
</dbReference>
<feature type="transmembrane region" description="Helical" evidence="10">
    <location>
        <begin position="84"/>
        <end position="111"/>
    </location>
</feature>
<dbReference type="EMBL" id="QPMM01000013">
    <property type="protein sequence ID" value="RFS19422.1"/>
    <property type="molecule type" value="Genomic_DNA"/>
</dbReference>
<evidence type="ECO:0000313" key="12">
    <source>
        <dbReference type="Proteomes" id="UP000260644"/>
    </source>
</evidence>
<dbReference type="InterPro" id="IPR007315">
    <property type="entry name" value="PIG-V/Gpi18"/>
</dbReference>
<feature type="transmembrane region" description="Helical" evidence="10">
    <location>
        <begin position="296"/>
        <end position="315"/>
    </location>
</feature>
<dbReference type="PANTHER" id="PTHR12468:SF2">
    <property type="entry name" value="GPI MANNOSYLTRANSFERASE 2"/>
    <property type="match status" value="1"/>
</dbReference>
<evidence type="ECO:0000256" key="6">
    <source>
        <dbReference type="ARBA" id="ARBA00022692"/>
    </source>
</evidence>
<keyword evidence="6 10" id="KW-0812">Transmembrane</keyword>
<keyword evidence="9 10" id="KW-0472">Membrane</keyword>
<sequence>MYSLLYRIQQQLSKEVVFLTIIMSITAGLLLYIAMVHFRIFDFYPDSETLLQWDARWYANIKDNGYYFDANDKSSVAFFPMLPIIWYLTQLDPVGMSIINTVLFLVGFCLIGKHLNLSFRQATLFITLPGFYFYIVPYSEALFFLASALLLIGLDKKNNYLITTGLVIASLTRSIGMLFAFALAFTFLIQYLRNRQKRAIISLGIYILLLVALTIAVFYIHYIYTGEWGVFFKAQKMWNRELRWPVFPLTTISGIRMLWMDGLALLVCMLAFITSSKTLYNHVFSKEKENVAMSEIFSMAFLAVTGVVSILFSGVWQKNEGTSLLSLNRFIFASPFLIFFLRYLLFSHPFKRNFKAVIPISMLITWLAIGAYKTLNGHTVYSQTLLYFFNMTMFVSLYIFLNKIKILNYIVAIIQLTIGIFLFYLFQNSYWVG</sequence>
<dbReference type="GO" id="GO:0000009">
    <property type="term" value="F:alpha-1,6-mannosyltransferase activity"/>
    <property type="evidence" value="ECO:0007669"/>
    <property type="project" value="InterPro"/>
</dbReference>
<evidence type="ECO:0000256" key="10">
    <source>
        <dbReference type="SAM" id="Phobius"/>
    </source>
</evidence>
<reference evidence="11 12" key="1">
    <citation type="submission" date="2018-07" db="EMBL/GenBank/DDBJ databases">
        <title>Chitinophaga K2CV101002-2 sp. nov., isolated from a monsoon evergreen broad-leaved forest soil.</title>
        <authorList>
            <person name="Lv Y."/>
        </authorList>
    </citation>
    <scope>NUCLEOTIDE SEQUENCE [LARGE SCALE GENOMIC DNA]</scope>
    <source>
        <strain evidence="11 12">GDMCC 1.1288</strain>
    </source>
</reference>
<comment type="caution">
    <text evidence="11">The sequence shown here is derived from an EMBL/GenBank/DDBJ whole genome shotgun (WGS) entry which is preliminary data.</text>
</comment>
<feature type="transmembrane region" description="Helical" evidence="10">
    <location>
        <begin position="16"/>
        <end position="41"/>
    </location>
</feature>
<dbReference type="GO" id="GO:0031501">
    <property type="term" value="C:mannosyltransferase complex"/>
    <property type="evidence" value="ECO:0007669"/>
    <property type="project" value="TreeGrafter"/>
</dbReference>
<comment type="pathway">
    <text evidence="2">Glycolipid biosynthesis; glycosylphosphatidylinositol-anchor biosynthesis.</text>
</comment>
<keyword evidence="4" id="KW-0328">Glycosyltransferase</keyword>
<feature type="transmembrane region" description="Helical" evidence="10">
    <location>
        <begin position="327"/>
        <end position="345"/>
    </location>
</feature>
<dbReference type="AlphaFoldDB" id="A0A3E1Y463"/>
<dbReference type="UniPathway" id="UPA00196"/>
<evidence type="ECO:0000256" key="1">
    <source>
        <dbReference type="ARBA" id="ARBA00004477"/>
    </source>
</evidence>
<accession>A0A3E1Y463</accession>
<evidence type="ECO:0000256" key="9">
    <source>
        <dbReference type="ARBA" id="ARBA00023136"/>
    </source>
</evidence>
<protein>
    <recommendedName>
        <fullName evidence="13">Mannosyltransferase (PIG-V)</fullName>
    </recommendedName>
</protein>
<dbReference type="RefSeq" id="WP_116978077.1">
    <property type="nucleotide sequence ID" value="NZ_QPMM01000013.1"/>
</dbReference>
<name>A0A3E1Y463_9BACT</name>
<keyword evidence="7" id="KW-0256">Endoplasmic reticulum</keyword>
<evidence type="ECO:0000256" key="4">
    <source>
        <dbReference type="ARBA" id="ARBA00022676"/>
    </source>
</evidence>
<evidence type="ECO:0000256" key="7">
    <source>
        <dbReference type="ARBA" id="ARBA00022824"/>
    </source>
</evidence>
<feature type="transmembrane region" description="Helical" evidence="10">
    <location>
        <begin position="381"/>
        <end position="401"/>
    </location>
</feature>
<gene>
    <name evidence="11" type="ORF">DVR12_22570</name>
</gene>
<dbReference type="GO" id="GO:0016020">
    <property type="term" value="C:membrane"/>
    <property type="evidence" value="ECO:0007669"/>
    <property type="project" value="GOC"/>
</dbReference>
<proteinExistence type="predicted"/>
<feature type="transmembrane region" description="Helical" evidence="10">
    <location>
        <begin position="406"/>
        <end position="426"/>
    </location>
</feature>
<dbReference type="PANTHER" id="PTHR12468">
    <property type="entry name" value="GPI MANNOSYLTRANSFERASE 2"/>
    <property type="match status" value="1"/>
</dbReference>
<keyword evidence="12" id="KW-1185">Reference proteome</keyword>
<feature type="transmembrane region" description="Helical" evidence="10">
    <location>
        <begin position="200"/>
        <end position="224"/>
    </location>
</feature>
<comment type="subcellular location">
    <subcellularLocation>
        <location evidence="1">Endoplasmic reticulum membrane</location>
        <topology evidence="1">Multi-pass membrane protein</topology>
    </subcellularLocation>
</comment>
<feature type="transmembrane region" description="Helical" evidence="10">
    <location>
        <begin position="131"/>
        <end position="154"/>
    </location>
</feature>